<sequence>MAGAGLLGLGVVLLLDGAGAADEWAGVMSACVAVLGGAATLIGRLRHDDDTGDEKERARRLDWLAARMADHCTTEEEQRRLLDPYPLPVTWHTLGPPHSDHWSVIRQGAGDTPLRLDGTLDDLHRVVSATVPTGRLVVLGGPGSGKTSLVVRLARACLAARASGAAPVPVILRLSTWDPAARTLRRWITEQVELDYGVGGVTWDTELLPVLDGLDEMPPAARGAALRAVNSMFAPGLSLVVTSRGEEYHEAVRDADVLTGAAVLELDPLAPGVIRDYLATATRSDRGAAWDEVFDRMSGEPEGLLARTLSTPLNLSLTRLTYADGPGDPGLLLRLSGTAALRGHLLDQLISVLYPDVPDPAAGARAWNLRDAHRWLSFLARHLHRRDAYDLPWWELARAVPLRARMPIWAVVAAVVFAAANILVGLPWQLTGPDPAAGVLSDLRWGAGGGLLMGAVNSLWTPLFPRAPRLYSCTVRRTGRPLWWRLCRALGNGLWRGATDGARSGVPVTFIVLAIVALAAPAPGPAGHAELFTVAALHAFLFGFTCGFVYGLAVGFAAEFVTMFHDVEVGQGRLPDEVLRADRVWTLVTALAGGLVTAAVTLLFLAVVFSFGETRDWRLITSAAARLGVAGALAACLATASTQFLLARMALSVAGRMPWHAMAFLQDGVRRGALRQVGGAFQFRHALLRDRLAGVPAPAALENSQSFLKQPPKNGRRIV</sequence>
<feature type="transmembrane region" description="Helical" evidence="1">
    <location>
        <begin position="623"/>
        <end position="647"/>
    </location>
</feature>
<comment type="caution">
    <text evidence="2">The sequence shown here is derived from an EMBL/GenBank/DDBJ whole genome shotgun (WGS) entry which is preliminary data.</text>
</comment>
<keyword evidence="1" id="KW-1133">Transmembrane helix</keyword>
<gene>
    <name evidence="2" type="ORF">GCM10009733_013630</name>
</gene>
<dbReference type="Gene3D" id="3.40.50.300">
    <property type="entry name" value="P-loop containing nucleotide triphosphate hydrolases"/>
    <property type="match status" value="1"/>
</dbReference>
<feature type="transmembrane region" description="Helical" evidence="1">
    <location>
        <begin position="535"/>
        <end position="564"/>
    </location>
</feature>
<evidence type="ECO:0000256" key="1">
    <source>
        <dbReference type="SAM" id="Phobius"/>
    </source>
</evidence>
<evidence type="ECO:0008006" key="4">
    <source>
        <dbReference type="Google" id="ProtNLM"/>
    </source>
</evidence>
<keyword evidence="3" id="KW-1185">Reference proteome</keyword>
<dbReference type="EMBL" id="BAAAMU010000006">
    <property type="protein sequence ID" value="GAA1618599.1"/>
    <property type="molecule type" value="Genomic_DNA"/>
</dbReference>
<proteinExistence type="predicted"/>
<evidence type="ECO:0000313" key="3">
    <source>
        <dbReference type="Proteomes" id="UP001500064"/>
    </source>
</evidence>
<protein>
    <recommendedName>
        <fullName evidence="4">NACHT domain-containing protein</fullName>
    </recommendedName>
</protein>
<evidence type="ECO:0000313" key="2">
    <source>
        <dbReference type="EMBL" id="GAA1618599.1"/>
    </source>
</evidence>
<accession>A0ABP4QQP6</accession>
<dbReference type="InterPro" id="IPR027417">
    <property type="entry name" value="P-loop_NTPase"/>
</dbReference>
<reference evidence="3" key="1">
    <citation type="journal article" date="2019" name="Int. J. Syst. Evol. Microbiol.">
        <title>The Global Catalogue of Microorganisms (GCM) 10K type strain sequencing project: providing services to taxonomists for standard genome sequencing and annotation.</title>
        <authorList>
            <consortium name="The Broad Institute Genomics Platform"/>
            <consortium name="The Broad Institute Genome Sequencing Center for Infectious Disease"/>
            <person name="Wu L."/>
            <person name="Ma J."/>
        </authorList>
    </citation>
    <scope>NUCLEOTIDE SEQUENCE [LARGE SCALE GENOMIC DNA]</scope>
    <source>
        <strain evidence="3">JCM 13929</strain>
    </source>
</reference>
<keyword evidence="1" id="KW-0472">Membrane</keyword>
<feature type="transmembrane region" description="Helical" evidence="1">
    <location>
        <begin position="406"/>
        <end position="426"/>
    </location>
</feature>
<feature type="transmembrane region" description="Helical" evidence="1">
    <location>
        <begin position="584"/>
        <end position="611"/>
    </location>
</feature>
<name>A0ABP4QQP6_9ACTN</name>
<keyword evidence="1" id="KW-0812">Transmembrane</keyword>
<dbReference type="SUPFAM" id="SSF52540">
    <property type="entry name" value="P-loop containing nucleoside triphosphate hydrolases"/>
    <property type="match status" value="1"/>
</dbReference>
<organism evidence="2 3">
    <name type="scientific">Nonomuraea maheshkhaliensis</name>
    <dbReference type="NCBI Taxonomy" id="419590"/>
    <lineage>
        <taxon>Bacteria</taxon>
        <taxon>Bacillati</taxon>
        <taxon>Actinomycetota</taxon>
        <taxon>Actinomycetes</taxon>
        <taxon>Streptosporangiales</taxon>
        <taxon>Streptosporangiaceae</taxon>
        <taxon>Nonomuraea</taxon>
    </lineage>
</organism>
<dbReference type="Proteomes" id="UP001500064">
    <property type="component" value="Unassembled WGS sequence"/>
</dbReference>
<feature type="transmembrane region" description="Helical" evidence="1">
    <location>
        <begin position="505"/>
        <end position="523"/>
    </location>
</feature>